<evidence type="ECO:0000256" key="1">
    <source>
        <dbReference type="ARBA" id="ARBA00023054"/>
    </source>
</evidence>
<accession>A0A673GVF2</accession>
<keyword evidence="4" id="KW-1185">Reference proteome</keyword>
<sequence length="377" mass="44676">MASSSGKMNQPPGGSGACNGTAIADIPNVNVEQELFDYQMHTKMCKKIAQLTKVIYSLNTKNEEQEATLQSLRRVATETQGSLQPTTGQDEEEEESASILRTRLLELQATVEEVEERGQRAEIEYVERIAVLTQETSDLHRDYQNLQTERDNQHKLLQQTQEENKRLESECQELRRARDEERKREEEEKMHRVEEERKRESQERKRLEEECEERLKAVRKELQACREEKERAEKEWKRDVEEWKRRMKEMEEEKREEQKAAEKTLQKSLNEHINQWHQREQENRKSQNATLQQRLRKAETDLEVQEQRLNESNRHCSKLQERVEELEEQLEDGRRRVTEAEGVAKKADEELAVAKERLLLQENELQSKSGTHTRSTD</sequence>
<keyword evidence="1" id="KW-0175">Coiled coil</keyword>
<name>A0A673GVF2_9TELE</name>
<dbReference type="PROSITE" id="PS51257">
    <property type="entry name" value="PROKAR_LIPOPROTEIN"/>
    <property type="match status" value="1"/>
</dbReference>
<dbReference type="PANTHER" id="PTHR18870">
    <property type="entry name" value="PROTEIN TAG-278-RELATED"/>
    <property type="match status" value="1"/>
</dbReference>
<organism evidence="3 4">
    <name type="scientific">Sinocyclocheilus rhinocerous</name>
    <dbReference type="NCBI Taxonomy" id="307959"/>
    <lineage>
        <taxon>Eukaryota</taxon>
        <taxon>Metazoa</taxon>
        <taxon>Chordata</taxon>
        <taxon>Craniata</taxon>
        <taxon>Vertebrata</taxon>
        <taxon>Euteleostomi</taxon>
        <taxon>Actinopterygii</taxon>
        <taxon>Neopterygii</taxon>
        <taxon>Teleostei</taxon>
        <taxon>Ostariophysi</taxon>
        <taxon>Cypriniformes</taxon>
        <taxon>Cyprinidae</taxon>
        <taxon>Cyprininae</taxon>
        <taxon>Sinocyclocheilus</taxon>
    </lineage>
</organism>
<proteinExistence type="predicted"/>
<evidence type="ECO:0000313" key="4">
    <source>
        <dbReference type="Proteomes" id="UP000472270"/>
    </source>
</evidence>
<reference evidence="3" key="2">
    <citation type="submission" date="2025-09" db="UniProtKB">
        <authorList>
            <consortium name="Ensembl"/>
        </authorList>
    </citation>
    <scope>IDENTIFICATION</scope>
</reference>
<feature type="region of interest" description="Disordered" evidence="2">
    <location>
        <begin position="272"/>
        <end position="299"/>
    </location>
</feature>
<evidence type="ECO:0000256" key="2">
    <source>
        <dbReference type="SAM" id="MobiDB-lite"/>
    </source>
</evidence>
<feature type="region of interest" description="Disordered" evidence="2">
    <location>
        <begin position="161"/>
        <end position="211"/>
    </location>
</feature>
<dbReference type="Ensembl" id="ENSSRHT00000018004.1">
    <property type="protein sequence ID" value="ENSSRHP00000017440.1"/>
    <property type="gene ID" value="ENSSRHG00000009520.1"/>
</dbReference>
<reference evidence="3" key="1">
    <citation type="submission" date="2025-08" db="UniProtKB">
        <authorList>
            <consortium name="Ensembl"/>
        </authorList>
    </citation>
    <scope>IDENTIFICATION</scope>
</reference>
<feature type="compositionally biased region" description="Polar residues" evidence="2">
    <location>
        <begin position="69"/>
        <end position="88"/>
    </location>
</feature>
<dbReference type="Proteomes" id="UP000472270">
    <property type="component" value="Unassembled WGS sequence"/>
</dbReference>
<dbReference type="PANTHER" id="PTHR18870:SF8">
    <property type="entry name" value="PROTEIN FAM184B"/>
    <property type="match status" value="1"/>
</dbReference>
<dbReference type="AlphaFoldDB" id="A0A673GVF2"/>
<feature type="region of interest" description="Disordered" evidence="2">
    <location>
        <begin position="69"/>
        <end position="95"/>
    </location>
</feature>
<feature type="compositionally biased region" description="Basic and acidic residues" evidence="2">
    <location>
        <begin position="162"/>
        <end position="211"/>
    </location>
</feature>
<evidence type="ECO:0008006" key="5">
    <source>
        <dbReference type="Google" id="ProtNLM"/>
    </source>
</evidence>
<evidence type="ECO:0000313" key="3">
    <source>
        <dbReference type="Ensembl" id="ENSSRHP00000017440.1"/>
    </source>
</evidence>
<protein>
    <recommendedName>
        <fullName evidence="5">Family with sequence similarity 184 member B</fullName>
    </recommendedName>
</protein>